<dbReference type="EMBL" id="CP034458">
    <property type="protein sequence ID" value="QBM88848.1"/>
    <property type="molecule type" value="Genomic_DNA"/>
</dbReference>
<dbReference type="STRING" id="2163413.A0A4P6XRW0"/>
<keyword evidence="2" id="KW-0413">Isomerase</keyword>
<dbReference type="InterPro" id="IPR001347">
    <property type="entry name" value="SIS_dom"/>
</dbReference>
<dbReference type="SUPFAM" id="SSF53697">
    <property type="entry name" value="SIS domain"/>
    <property type="match status" value="1"/>
</dbReference>
<dbReference type="GO" id="GO:0097367">
    <property type="term" value="F:carbohydrate derivative binding"/>
    <property type="evidence" value="ECO:0007669"/>
    <property type="project" value="InterPro"/>
</dbReference>
<gene>
    <name evidence="2" type="primary">MPUL0C08290</name>
    <name evidence="2" type="ORF">METSCH_C08290</name>
</gene>
<protein>
    <submittedName>
        <fullName evidence="2">D-arabinose 5-phosphate isomerase GutQ</fullName>
    </submittedName>
</protein>
<dbReference type="PANTHER" id="PTHR38418:SF2">
    <property type="entry name" value="SUGAR ISOMERASE, KPSF_GUTQ (AFU_ORTHOLOGUE AFUA_6G08860)"/>
    <property type="match status" value="1"/>
</dbReference>
<dbReference type="GO" id="GO:0016853">
    <property type="term" value="F:isomerase activity"/>
    <property type="evidence" value="ECO:0007669"/>
    <property type="project" value="UniProtKB-KW"/>
</dbReference>
<evidence type="ECO:0000313" key="3">
    <source>
        <dbReference type="Proteomes" id="UP000292447"/>
    </source>
</evidence>
<dbReference type="GO" id="GO:1901135">
    <property type="term" value="P:carbohydrate derivative metabolic process"/>
    <property type="evidence" value="ECO:0007669"/>
    <property type="project" value="InterPro"/>
</dbReference>
<dbReference type="CDD" id="cd05014">
    <property type="entry name" value="SIS_Kpsf"/>
    <property type="match status" value="1"/>
</dbReference>
<dbReference type="Proteomes" id="UP000292447">
    <property type="component" value="Chromosome III"/>
</dbReference>
<feature type="domain" description="SIS" evidence="1">
    <location>
        <begin position="57"/>
        <end position="212"/>
    </location>
</feature>
<dbReference type="Pfam" id="PF01380">
    <property type="entry name" value="SIS"/>
    <property type="match status" value="1"/>
</dbReference>
<organism evidence="2 3">
    <name type="scientific">Metschnikowia aff. pulcherrima</name>
    <dbReference type="NCBI Taxonomy" id="2163413"/>
    <lineage>
        <taxon>Eukaryota</taxon>
        <taxon>Fungi</taxon>
        <taxon>Dikarya</taxon>
        <taxon>Ascomycota</taxon>
        <taxon>Saccharomycotina</taxon>
        <taxon>Pichiomycetes</taxon>
        <taxon>Metschnikowiaceae</taxon>
        <taxon>Metschnikowia</taxon>
    </lineage>
</organism>
<dbReference type="InterPro" id="IPR035474">
    <property type="entry name" value="SIS_Kpsf"/>
</dbReference>
<dbReference type="PANTHER" id="PTHR38418">
    <property type="entry name" value="SUGAR ISOMERASE, KPSF/GUTQ (AFU_ORTHOLOGUE AFUA_6G08860)"/>
    <property type="match status" value="1"/>
</dbReference>
<reference evidence="3" key="1">
    <citation type="submission" date="2019-03" db="EMBL/GenBank/DDBJ databases">
        <title>Snf2 controls pulcherriminic acid biosynthesis and connects pigmentation and antifungal activity of the yeast Metschnikowia pulcherrima.</title>
        <authorList>
            <person name="Gore-Lloyd D."/>
            <person name="Sumann I."/>
            <person name="Brachmann A.O."/>
            <person name="Schneeberger K."/>
            <person name="Ortiz-Merino R.A."/>
            <person name="Moreno-Beltran M."/>
            <person name="Schlaefli M."/>
            <person name="Kirner P."/>
            <person name="Santos Kron A."/>
            <person name="Wolfe K.H."/>
            <person name="Piel J."/>
            <person name="Ahrens C.H."/>
            <person name="Henk D."/>
            <person name="Freimoser F.M."/>
        </authorList>
    </citation>
    <scope>NUCLEOTIDE SEQUENCE [LARGE SCALE GENOMIC DNA]</scope>
    <source>
        <strain evidence="3">APC 1.2</strain>
    </source>
</reference>
<name>A0A4P6XRW0_9ASCO</name>
<dbReference type="AlphaFoldDB" id="A0A4P6XRW0"/>
<sequence>MSTAVMSAPEWQKLTFAALQSVKTTLGRESEALRNLAAHYVENIDTQLDMINSIGLLYDAHKKGGKIVCCGIGKSYKIATKTVATLKSLTINADELHPSEALHGDLGLLRENDCLIFFTASGNTPELIQLLPHISSNIPIVLLTCSKQSKLASHPQVTSLLYADLPEHLKETAIHGIPAPTVSATLSLVLADAVALALGEMIEIDHMKRKKTFSMKHPGGSIGSDLSHLNDNFTRALSSSSSQSDSLPIHGSYTSLLSLDQFRECFRTTSATSTAAESAVDDSQVVKSNFEFSLALMNARSDSCLKTKKAEFLGWSELDFLKNLALYDYIMFESGAKPFAADSSKLRSMYKDVSGLPVGFTGMADFLSLFREIDSPSGC</sequence>
<proteinExistence type="predicted"/>
<dbReference type="Gene3D" id="3.40.50.10490">
    <property type="entry name" value="Glucose-6-phosphate isomerase like protein, domain 1"/>
    <property type="match status" value="1"/>
</dbReference>
<dbReference type="PROSITE" id="PS51464">
    <property type="entry name" value="SIS"/>
    <property type="match status" value="1"/>
</dbReference>
<evidence type="ECO:0000259" key="1">
    <source>
        <dbReference type="PROSITE" id="PS51464"/>
    </source>
</evidence>
<keyword evidence="3" id="KW-1185">Reference proteome</keyword>
<evidence type="ECO:0000313" key="2">
    <source>
        <dbReference type="EMBL" id="QBM88848.1"/>
    </source>
</evidence>
<accession>A0A4P6XRW0</accession>
<dbReference type="InterPro" id="IPR046348">
    <property type="entry name" value="SIS_dom_sf"/>
</dbReference>